<dbReference type="AlphaFoldDB" id="A0A0R2B185"/>
<feature type="domain" description="RNA-binding S4" evidence="2">
    <location>
        <begin position="182"/>
        <end position="239"/>
    </location>
</feature>
<dbReference type="Pfam" id="PF17774">
    <property type="entry name" value="YlmH_RBD"/>
    <property type="match status" value="1"/>
</dbReference>
<dbReference type="GO" id="GO:0003723">
    <property type="term" value="F:RNA binding"/>
    <property type="evidence" value="ECO:0007669"/>
    <property type="project" value="UniProtKB-KW"/>
</dbReference>
<keyword evidence="1" id="KW-0694">RNA-binding</keyword>
<accession>A0A0R2B185</accession>
<comment type="caution">
    <text evidence="3">The sequence shown here is derived from an EMBL/GenBank/DDBJ whole genome shotgun (WGS) entry which is preliminary data.</text>
</comment>
<dbReference type="InterPro" id="IPR040591">
    <property type="entry name" value="RqcP2_RBD"/>
</dbReference>
<sequence length="259" mass="29748">MDSIYQHFRKEEAGFIDHIAELVEQAGNEYRPILTEFLDPRQVYIANQLVGTHGEVTSFHFGGYPGAERERLILAPSYYEPKPEDYEIALVQIKYPEKFADLHHSTIMGTLLNAGVRRDVFGDIITDGTDWQFFVTQSMLDFTLENFEHIGKIGVRLEELPLADHLEPTNEWEFAEVTVASLRLDTIIAHVFNISRQRAKELIQGERVRLNFQVEAHPDATLADNDMVSVRGFGRIRYQALLGMSKKDKYRIQVGVLHK</sequence>
<organism evidence="3 4">
    <name type="scientific">Lacticaseibacillus brantae DSM 23927</name>
    <dbReference type="NCBI Taxonomy" id="1423727"/>
    <lineage>
        <taxon>Bacteria</taxon>
        <taxon>Bacillati</taxon>
        <taxon>Bacillota</taxon>
        <taxon>Bacilli</taxon>
        <taxon>Lactobacillales</taxon>
        <taxon>Lactobacillaceae</taxon>
        <taxon>Lacticaseibacillus</taxon>
    </lineage>
</organism>
<dbReference type="PATRIC" id="fig|1423727.3.peg.223"/>
<protein>
    <submittedName>
        <fullName evidence="3">RNA-binding S4 domain-containing protein</fullName>
    </submittedName>
</protein>
<name>A0A0R2B185_9LACO</name>
<evidence type="ECO:0000259" key="2">
    <source>
        <dbReference type="SMART" id="SM00363"/>
    </source>
</evidence>
<dbReference type="Gene3D" id="3.30.70.330">
    <property type="match status" value="1"/>
</dbReference>
<dbReference type="InterPro" id="IPR002942">
    <property type="entry name" value="S4_RNA-bd"/>
</dbReference>
<dbReference type="Pfam" id="PF01479">
    <property type="entry name" value="S4"/>
    <property type="match status" value="1"/>
</dbReference>
<proteinExistence type="predicted"/>
<dbReference type="InterPro" id="IPR036986">
    <property type="entry name" value="S4_RNA-bd_sf"/>
</dbReference>
<gene>
    <name evidence="3" type="ORF">FC34_GL000221</name>
</gene>
<reference evidence="3 4" key="1">
    <citation type="journal article" date="2015" name="Genome Announc.">
        <title>Expanding the biotechnology potential of lactobacilli through comparative genomics of 213 strains and associated genera.</title>
        <authorList>
            <person name="Sun Z."/>
            <person name="Harris H.M."/>
            <person name="McCann A."/>
            <person name="Guo C."/>
            <person name="Argimon S."/>
            <person name="Zhang W."/>
            <person name="Yang X."/>
            <person name="Jeffery I.B."/>
            <person name="Cooney J.C."/>
            <person name="Kagawa T.F."/>
            <person name="Liu W."/>
            <person name="Song Y."/>
            <person name="Salvetti E."/>
            <person name="Wrobel A."/>
            <person name="Rasinkangas P."/>
            <person name="Parkhill J."/>
            <person name="Rea M.C."/>
            <person name="O'Sullivan O."/>
            <person name="Ritari J."/>
            <person name="Douillard F.P."/>
            <person name="Paul Ross R."/>
            <person name="Yang R."/>
            <person name="Briner A.E."/>
            <person name="Felis G.E."/>
            <person name="de Vos W.M."/>
            <person name="Barrangou R."/>
            <person name="Klaenhammer T.R."/>
            <person name="Caufield P.W."/>
            <person name="Cui Y."/>
            <person name="Zhang H."/>
            <person name="O'Toole P.W."/>
        </authorList>
    </citation>
    <scope>NUCLEOTIDE SEQUENCE [LARGE SCALE GENOMIC DNA]</scope>
    <source>
        <strain evidence="3 4">DSM 23927</strain>
    </source>
</reference>
<dbReference type="SUPFAM" id="SSF55174">
    <property type="entry name" value="Alpha-L RNA-binding motif"/>
    <property type="match status" value="1"/>
</dbReference>
<dbReference type="Proteomes" id="UP000051672">
    <property type="component" value="Unassembled WGS sequence"/>
</dbReference>
<dbReference type="Gene3D" id="3.10.290.10">
    <property type="entry name" value="RNA-binding S4 domain"/>
    <property type="match status" value="1"/>
</dbReference>
<dbReference type="STRING" id="1423727.FC34_GL000221"/>
<keyword evidence="4" id="KW-1185">Reference proteome</keyword>
<dbReference type="PROSITE" id="PS50889">
    <property type="entry name" value="S4"/>
    <property type="match status" value="1"/>
</dbReference>
<dbReference type="OrthoDB" id="9812787at2"/>
<dbReference type="RefSeq" id="WP_057893539.1">
    <property type="nucleotide sequence ID" value="NZ_AYZQ01000001.1"/>
</dbReference>
<dbReference type="InterPro" id="IPR012677">
    <property type="entry name" value="Nucleotide-bd_a/b_plait_sf"/>
</dbReference>
<evidence type="ECO:0000256" key="1">
    <source>
        <dbReference type="PROSITE-ProRule" id="PRU00182"/>
    </source>
</evidence>
<dbReference type="SMART" id="SM00363">
    <property type="entry name" value="S4"/>
    <property type="match status" value="1"/>
</dbReference>
<evidence type="ECO:0000313" key="3">
    <source>
        <dbReference type="EMBL" id="KRM72514.1"/>
    </source>
</evidence>
<dbReference type="Gene3D" id="3.30.1370.160">
    <property type="match status" value="1"/>
</dbReference>
<dbReference type="CDD" id="cd00165">
    <property type="entry name" value="S4"/>
    <property type="match status" value="1"/>
</dbReference>
<evidence type="ECO:0000313" key="4">
    <source>
        <dbReference type="Proteomes" id="UP000051672"/>
    </source>
</evidence>
<dbReference type="EMBL" id="AYZQ01000001">
    <property type="protein sequence ID" value="KRM72514.1"/>
    <property type="molecule type" value="Genomic_DNA"/>
</dbReference>